<dbReference type="InterPro" id="IPR007138">
    <property type="entry name" value="ABM_dom"/>
</dbReference>
<protein>
    <recommendedName>
        <fullName evidence="1">ABM domain-containing protein</fullName>
    </recommendedName>
</protein>
<name>A0ABP8TQF4_9ACTN</name>
<keyword evidence="3" id="KW-1185">Reference proteome</keyword>
<accession>A0ABP8TQF4</accession>
<dbReference type="SUPFAM" id="SSF54909">
    <property type="entry name" value="Dimeric alpha+beta barrel"/>
    <property type="match status" value="1"/>
</dbReference>
<proteinExistence type="predicted"/>
<evidence type="ECO:0000259" key="1">
    <source>
        <dbReference type="PROSITE" id="PS51725"/>
    </source>
</evidence>
<sequence>MTVAATYVERPYQGGTMSEPQSMFRVMLRMQIHQGMEQEFEQTWHSVGKAVTDHPANIGQWLSRSDEEDNVYYIVSDWTDEPRFREFEHSDTHLAHRTKLHPYRSGGSMTTMHVVYAMTGAGAAAPASGTA</sequence>
<organism evidence="2 3">
    <name type="scientific">Actinoallomurus liliacearum</name>
    <dbReference type="NCBI Taxonomy" id="1080073"/>
    <lineage>
        <taxon>Bacteria</taxon>
        <taxon>Bacillati</taxon>
        <taxon>Actinomycetota</taxon>
        <taxon>Actinomycetes</taxon>
        <taxon>Streptosporangiales</taxon>
        <taxon>Thermomonosporaceae</taxon>
        <taxon>Actinoallomurus</taxon>
    </lineage>
</organism>
<comment type="caution">
    <text evidence="2">The sequence shown here is derived from an EMBL/GenBank/DDBJ whole genome shotgun (WGS) entry which is preliminary data.</text>
</comment>
<dbReference type="Pfam" id="PF03992">
    <property type="entry name" value="ABM"/>
    <property type="match status" value="1"/>
</dbReference>
<evidence type="ECO:0000313" key="2">
    <source>
        <dbReference type="EMBL" id="GAA4612107.1"/>
    </source>
</evidence>
<feature type="domain" description="ABM" evidence="1">
    <location>
        <begin position="24"/>
        <end position="112"/>
    </location>
</feature>
<evidence type="ECO:0000313" key="3">
    <source>
        <dbReference type="Proteomes" id="UP001500212"/>
    </source>
</evidence>
<dbReference type="Gene3D" id="3.30.70.100">
    <property type="match status" value="1"/>
</dbReference>
<dbReference type="EMBL" id="BAABHJ010000019">
    <property type="protein sequence ID" value="GAA4612107.1"/>
    <property type="molecule type" value="Genomic_DNA"/>
</dbReference>
<gene>
    <name evidence="2" type="ORF">GCM10023195_51700</name>
</gene>
<dbReference type="PROSITE" id="PS51725">
    <property type="entry name" value="ABM"/>
    <property type="match status" value="1"/>
</dbReference>
<dbReference type="Proteomes" id="UP001500212">
    <property type="component" value="Unassembled WGS sequence"/>
</dbReference>
<reference evidence="3" key="1">
    <citation type="journal article" date="2019" name="Int. J. Syst. Evol. Microbiol.">
        <title>The Global Catalogue of Microorganisms (GCM) 10K type strain sequencing project: providing services to taxonomists for standard genome sequencing and annotation.</title>
        <authorList>
            <consortium name="The Broad Institute Genomics Platform"/>
            <consortium name="The Broad Institute Genome Sequencing Center for Infectious Disease"/>
            <person name="Wu L."/>
            <person name="Ma J."/>
        </authorList>
    </citation>
    <scope>NUCLEOTIDE SEQUENCE [LARGE SCALE GENOMIC DNA]</scope>
    <source>
        <strain evidence="3">JCM 17938</strain>
    </source>
</reference>
<dbReference type="InterPro" id="IPR011008">
    <property type="entry name" value="Dimeric_a/b-barrel"/>
</dbReference>